<dbReference type="PROSITE" id="PS50968">
    <property type="entry name" value="BIOTINYL_LIPOYL"/>
    <property type="match status" value="1"/>
</dbReference>
<feature type="domain" description="Lipoyl-binding" evidence="2">
    <location>
        <begin position="1"/>
        <end position="72"/>
    </location>
</feature>
<evidence type="ECO:0000259" key="3">
    <source>
        <dbReference type="PROSITE" id="PS50989"/>
    </source>
</evidence>
<comment type="caution">
    <text evidence="4">The sequence shown here is derived from an EMBL/GenBank/DDBJ whole genome shotgun (WGS) entry which is preliminary data.</text>
</comment>
<evidence type="ECO:0008006" key="5">
    <source>
        <dbReference type="Google" id="ProtNLM"/>
    </source>
</evidence>
<dbReference type="GO" id="GO:0004658">
    <property type="term" value="F:propionyl-CoA carboxylase activity"/>
    <property type="evidence" value="ECO:0007669"/>
    <property type="project" value="TreeGrafter"/>
</dbReference>
<dbReference type="FunFam" id="2.40.50.100:FF:000003">
    <property type="entry name" value="Acetyl-CoA carboxylase biotin carboxyl carrier protein"/>
    <property type="match status" value="1"/>
</dbReference>
<evidence type="ECO:0000313" key="4">
    <source>
        <dbReference type="EMBL" id="KGA16981.1"/>
    </source>
</evidence>
<dbReference type="AlphaFoldDB" id="A0A094QQT3"/>
<dbReference type="Pfam" id="PF00364">
    <property type="entry name" value="Biotin_lipoyl"/>
    <property type="match status" value="1"/>
</dbReference>
<dbReference type="InterPro" id="IPR011053">
    <property type="entry name" value="Single_hybrid_motif"/>
</dbReference>
<dbReference type="PANTHER" id="PTHR43842">
    <property type="entry name" value="PROPIONYL-COA CARBOXYLASE BETA CHAIN"/>
    <property type="match status" value="1"/>
</dbReference>
<organism evidence="4">
    <name type="scientific">freshwater metagenome</name>
    <dbReference type="NCBI Taxonomy" id="449393"/>
    <lineage>
        <taxon>unclassified sequences</taxon>
        <taxon>metagenomes</taxon>
        <taxon>ecological metagenomes</taxon>
    </lineage>
</organism>
<dbReference type="InterPro" id="IPR051047">
    <property type="entry name" value="AccD/PCCB"/>
</dbReference>
<dbReference type="Gene3D" id="3.90.226.10">
    <property type="entry name" value="2-enoyl-CoA Hydratase, Chain A, domain 1"/>
    <property type="match status" value="2"/>
</dbReference>
<sequence>MATHNVSSPILGTVFKITVKPGDTVRANREILILESMKMEHPVEAGVEGTIAAVLVAEGDTISAGQVLVHITPGVIADVTATEASDVTATGERADLARYRDRRHLTTDDARPEAVARRAAKGQRTARANIADLVDDGSFVEYGSFAVAAQRQRRTLDDLIRNTPGDGLVGGLATVNGAQFDEDASRVAVASYDYTVLAGTQGSLNHKKKDRLFAVAEQLRLPFILFAEGGGGRPGDTDSPGVAGLDCLAFAYFAQLSGLVPIVGITSGYCFAGNAALLGCCDVIIATENSNIGMAGPAMIEGGGLGSVKPTDIGDINVQTANGVVDIRVANEEEAVAAAKQYLSYFQGSLSTWTRHPDDVMRGLIPEQRTRVYDVRTVIDALADIGTALELRPTFGIGILTVFMRVEGRVIGVIANNPAHLGGAIDSDSSDKASRFIQLCDAYDIPIISLCDTPGFMVGPDAEQTAQVRHFGRMFVTAASITVPWITIVLRKGYGLGAQAMAGGSFHANTMTVSWPTGEFGGMGLEGAVRLGYRKELEAITDDAERAALEAKLIASAYERGNALNMASHVEIDDVIDPAETRARILSIIGKGTSWRQRTGKKRPMVDTW</sequence>
<dbReference type="Pfam" id="PF01039">
    <property type="entry name" value="Carboxyl_trans"/>
    <property type="match status" value="1"/>
</dbReference>
<protein>
    <recommendedName>
        <fullName evidence="5">Biotin carboxylase</fullName>
    </recommendedName>
</protein>
<dbReference type="CDD" id="cd06850">
    <property type="entry name" value="biotinyl_domain"/>
    <property type="match status" value="1"/>
</dbReference>
<proteinExistence type="predicted"/>
<keyword evidence="1" id="KW-0092">Biotin</keyword>
<dbReference type="SUPFAM" id="SSF51230">
    <property type="entry name" value="Single hybrid motif"/>
    <property type="match status" value="1"/>
</dbReference>
<dbReference type="InterPro" id="IPR000089">
    <property type="entry name" value="Biotin_lipoyl"/>
</dbReference>
<dbReference type="InterPro" id="IPR034733">
    <property type="entry name" value="AcCoA_carboxyl_beta"/>
</dbReference>
<dbReference type="PANTHER" id="PTHR43842:SF2">
    <property type="entry name" value="PROPIONYL-COA CARBOXYLASE BETA CHAIN, MITOCHONDRIAL"/>
    <property type="match status" value="1"/>
</dbReference>
<evidence type="ECO:0000256" key="1">
    <source>
        <dbReference type="ARBA" id="ARBA00023267"/>
    </source>
</evidence>
<dbReference type="InterPro" id="IPR029045">
    <property type="entry name" value="ClpP/crotonase-like_dom_sf"/>
</dbReference>
<name>A0A094QQT3_9ZZZZ</name>
<reference evidence="4" key="1">
    <citation type="submission" date="2014-06" db="EMBL/GenBank/DDBJ databases">
        <title>Key roles for freshwater Actinobacteria revealed by deep metagenomic sequencing.</title>
        <authorList>
            <person name="Ghai R."/>
            <person name="Mizuno C.M."/>
            <person name="Picazo A."/>
            <person name="Camacho A."/>
            <person name="Rodriguez-Valera F."/>
        </authorList>
    </citation>
    <scope>NUCLEOTIDE SEQUENCE</scope>
</reference>
<dbReference type="SUPFAM" id="SSF52096">
    <property type="entry name" value="ClpP/crotonase"/>
    <property type="match status" value="2"/>
</dbReference>
<dbReference type="Gene3D" id="2.40.50.100">
    <property type="match status" value="1"/>
</dbReference>
<dbReference type="EMBL" id="JNSL01000071">
    <property type="protein sequence ID" value="KGA16981.1"/>
    <property type="molecule type" value="Genomic_DNA"/>
</dbReference>
<dbReference type="InterPro" id="IPR011763">
    <property type="entry name" value="COA_CT_C"/>
</dbReference>
<accession>A0A094QQT3</accession>
<dbReference type="PROSITE" id="PS50989">
    <property type="entry name" value="COA_CT_CTER"/>
    <property type="match status" value="1"/>
</dbReference>
<evidence type="ECO:0000259" key="2">
    <source>
        <dbReference type="PROSITE" id="PS50968"/>
    </source>
</evidence>
<feature type="domain" description="CoA carboxyltransferase C-terminal" evidence="3">
    <location>
        <begin position="356"/>
        <end position="591"/>
    </location>
</feature>
<gene>
    <name evidence="4" type="ORF">GM51_11375</name>
</gene>